<dbReference type="InterPro" id="IPR001538">
    <property type="entry name" value="Man6P_isomerase-2_C"/>
</dbReference>
<dbReference type="GO" id="GO:0016853">
    <property type="term" value="F:isomerase activity"/>
    <property type="evidence" value="ECO:0007669"/>
    <property type="project" value="UniProtKB-KW"/>
</dbReference>
<dbReference type="PANTHER" id="PTHR46390">
    <property type="entry name" value="MANNOSE-1-PHOSPHATE GUANYLYLTRANSFERASE"/>
    <property type="match status" value="1"/>
</dbReference>
<proteinExistence type="predicted"/>
<dbReference type="CDD" id="cd02213">
    <property type="entry name" value="cupin_PMI_typeII_C"/>
    <property type="match status" value="1"/>
</dbReference>
<dbReference type="GO" id="GO:0005976">
    <property type="term" value="P:polysaccharide metabolic process"/>
    <property type="evidence" value="ECO:0007669"/>
    <property type="project" value="InterPro"/>
</dbReference>
<dbReference type="Gene3D" id="2.60.120.10">
    <property type="entry name" value="Jelly Rolls"/>
    <property type="match status" value="1"/>
</dbReference>
<dbReference type="SUPFAM" id="SSF51182">
    <property type="entry name" value="RmlC-like cupins"/>
    <property type="match status" value="1"/>
</dbReference>
<dbReference type="InterPro" id="IPR051161">
    <property type="entry name" value="Mannose-6P_isomerase_type2"/>
</dbReference>
<protein>
    <submittedName>
        <fullName evidence="2">Mannose-6-phosphate isomerase</fullName>
    </submittedName>
</protein>
<evidence type="ECO:0000259" key="1">
    <source>
        <dbReference type="Pfam" id="PF01050"/>
    </source>
</evidence>
<dbReference type="PANTHER" id="PTHR46390:SF1">
    <property type="entry name" value="MANNOSE-1-PHOSPHATE GUANYLYLTRANSFERASE"/>
    <property type="match status" value="1"/>
</dbReference>
<reference evidence="3" key="1">
    <citation type="submission" date="2017-09" db="EMBL/GenBank/DDBJ databases">
        <title>Depth-based differentiation of microbial function through sediment-hosted aquifers and enrichment of novel symbionts in the deep terrestrial subsurface.</title>
        <authorList>
            <person name="Probst A.J."/>
            <person name="Ladd B."/>
            <person name="Jarett J.K."/>
            <person name="Geller-Mcgrath D.E."/>
            <person name="Sieber C.M.K."/>
            <person name="Emerson J.B."/>
            <person name="Anantharaman K."/>
            <person name="Thomas B.C."/>
            <person name="Malmstrom R."/>
            <person name="Stieglmeier M."/>
            <person name="Klingl A."/>
            <person name="Woyke T."/>
            <person name="Ryan C.M."/>
            <person name="Banfield J.F."/>
        </authorList>
    </citation>
    <scope>NUCLEOTIDE SEQUENCE [LARGE SCALE GENOMIC DNA]</scope>
</reference>
<gene>
    <name evidence="2" type="ORF">COT79_02845</name>
</gene>
<comment type="caution">
    <text evidence="2">The sequence shown here is derived from an EMBL/GenBank/DDBJ whole genome shotgun (WGS) entry which is preliminary data.</text>
</comment>
<dbReference type="InterPro" id="IPR011051">
    <property type="entry name" value="RmlC_Cupin_sf"/>
</dbReference>
<evidence type="ECO:0000313" key="2">
    <source>
        <dbReference type="EMBL" id="PIS06758.1"/>
    </source>
</evidence>
<organism evidence="2 3">
    <name type="scientific">Candidatus Berkelbacteria bacterium CG10_big_fil_rev_8_21_14_0_10_43_14</name>
    <dbReference type="NCBI Taxonomy" id="1974515"/>
    <lineage>
        <taxon>Bacteria</taxon>
        <taxon>Candidatus Berkelbacteria</taxon>
    </lineage>
</organism>
<sequence length="125" mass="14500">MHDRKTFVLNKPWGKYEQFTLNEQSTVKILTVNAGVRLSYQSHNHREEFWKCIKNSVKVIIDDVEVILKDNEEIRLPKGCKHRLIGLEREGKVLEISFGAFDEEDIIRYEDDFGREGTTNTGGTS</sequence>
<dbReference type="InterPro" id="IPR014710">
    <property type="entry name" value="RmlC-like_jellyroll"/>
</dbReference>
<dbReference type="AlphaFoldDB" id="A0A2M6R829"/>
<feature type="domain" description="Mannose-6-phosphate isomerase type II C-terminal" evidence="1">
    <location>
        <begin position="10"/>
        <end position="111"/>
    </location>
</feature>
<accession>A0A2M6R829</accession>
<dbReference type="Proteomes" id="UP000231162">
    <property type="component" value="Unassembled WGS sequence"/>
</dbReference>
<dbReference type="GO" id="GO:0009298">
    <property type="term" value="P:GDP-mannose biosynthetic process"/>
    <property type="evidence" value="ECO:0007669"/>
    <property type="project" value="TreeGrafter"/>
</dbReference>
<dbReference type="EMBL" id="PEZX01000037">
    <property type="protein sequence ID" value="PIS06758.1"/>
    <property type="molecule type" value="Genomic_DNA"/>
</dbReference>
<evidence type="ECO:0000313" key="3">
    <source>
        <dbReference type="Proteomes" id="UP000231162"/>
    </source>
</evidence>
<dbReference type="Pfam" id="PF01050">
    <property type="entry name" value="MannoseP_isomer"/>
    <property type="match status" value="1"/>
</dbReference>
<keyword evidence="2" id="KW-0413">Isomerase</keyword>
<dbReference type="GO" id="GO:0004475">
    <property type="term" value="F:mannose-1-phosphate guanylyltransferase (GTP) activity"/>
    <property type="evidence" value="ECO:0007669"/>
    <property type="project" value="TreeGrafter"/>
</dbReference>
<name>A0A2M6R829_9BACT</name>